<reference evidence="3" key="1">
    <citation type="submission" date="2020-08" db="EMBL/GenBank/DDBJ databases">
        <title>Multicomponent nature underlies the extraordinary mechanical properties of spider dragline silk.</title>
        <authorList>
            <person name="Kono N."/>
            <person name="Nakamura H."/>
            <person name="Mori M."/>
            <person name="Yoshida Y."/>
            <person name="Ohtoshi R."/>
            <person name="Malay A.D."/>
            <person name="Moran D.A.P."/>
            <person name="Tomita M."/>
            <person name="Numata K."/>
            <person name="Arakawa K."/>
        </authorList>
    </citation>
    <scope>NUCLEOTIDE SEQUENCE</scope>
</reference>
<dbReference type="OrthoDB" id="6432862at2759"/>
<dbReference type="Proteomes" id="UP000887013">
    <property type="component" value="Unassembled WGS sequence"/>
</dbReference>
<dbReference type="PROSITE" id="PS50024">
    <property type="entry name" value="SEA"/>
    <property type="match status" value="1"/>
</dbReference>
<feature type="transmembrane region" description="Helical" evidence="1">
    <location>
        <begin position="125"/>
        <end position="149"/>
    </location>
</feature>
<dbReference type="AlphaFoldDB" id="A0A8X6T9E9"/>
<feature type="domain" description="SEA" evidence="2">
    <location>
        <begin position="173"/>
        <end position="259"/>
    </location>
</feature>
<dbReference type="SUPFAM" id="SSF82671">
    <property type="entry name" value="SEA domain"/>
    <property type="match status" value="1"/>
</dbReference>
<keyword evidence="1" id="KW-1133">Transmembrane helix</keyword>
<gene>
    <name evidence="3" type="primary">AVEN_40369_1</name>
    <name evidence="3" type="ORF">NPIL_57101</name>
</gene>
<dbReference type="InterPro" id="IPR000082">
    <property type="entry name" value="SEA_dom"/>
</dbReference>
<dbReference type="InterPro" id="IPR036364">
    <property type="entry name" value="SEA_dom_sf"/>
</dbReference>
<dbReference type="Gene3D" id="3.30.70.960">
    <property type="entry name" value="SEA domain"/>
    <property type="match status" value="1"/>
</dbReference>
<evidence type="ECO:0000259" key="2">
    <source>
        <dbReference type="PROSITE" id="PS50024"/>
    </source>
</evidence>
<organism evidence="3 4">
    <name type="scientific">Nephila pilipes</name>
    <name type="common">Giant wood spider</name>
    <name type="synonym">Nephila maculata</name>
    <dbReference type="NCBI Taxonomy" id="299642"/>
    <lineage>
        <taxon>Eukaryota</taxon>
        <taxon>Metazoa</taxon>
        <taxon>Ecdysozoa</taxon>
        <taxon>Arthropoda</taxon>
        <taxon>Chelicerata</taxon>
        <taxon>Arachnida</taxon>
        <taxon>Araneae</taxon>
        <taxon>Araneomorphae</taxon>
        <taxon>Entelegynae</taxon>
        <taxon>Araneoidea</taxon>
        <taxon>Nephilidae</taxon>
        <taxon>Nephila</taxon>
    </lineage>
</organism>
<evidence type="ECO:0000313" key="4">
    <source>
        <dbReference type="Proteomes" id="UP000887013"/>
    </source>
</evidence>
<keyword evidence="1" id="KW-0812">Transmembrane</keyword>
<keyword evidence="4" id="KW-1185">Reference proteome</keyword>
<dbReference type="EMBL" id="BMAW01003541">
    <property type="protein sequence ID" value="GFS84218.1"/>
    <property type="molecule type" value="Genomic_DNA"/>
</dbReference>
<evidence type="ECO:0000313" key="3">
    <source>
        <dbReference type="EMBL" id="GFS84218.1"/>
    </source>
</evidence>
<protein>
    <submittedName>
        <fullName evidence="3">SEA domain-containing protein</fullName>
    </submittedName>
</protein>
<proteinExistence type="predicted"/>
<sequence>MKNITKDSVDEKLSINKENKKIFIFPANFSDSIKEGDKDSFSAMDIKPTLLIPDFYEKGLDNPAYYDPAEARKTARMDTKKQKFTSRSLPGESNGAKLTKIPGLNIWRLDFRKPPSKAHKISPPWYRLTTTLAMLAIMALVISGVAVIAHAVKGGLIFGVPWFPFEENNEMPGVDRVAAHFRIMNRQFVSELEDHSSKEHIQLVAELKHSLDVLFMDSPLVNFYNASDNFEFTTDYGYPYVHHTPDRRGRTVLPFSSKS</sequence>
<keyword evidence="1" id="KW-0472">Membrane</keyword>
<accession>A0A8X6T9E9</accession>
<dbReference type="Pfam" id="PF01390">
    <property type="entry name" value="SEA"/>
    <property type="match status" value="1"/>
</dbReference>
<comment type="caution">
    <text evidence="3">The sequence shown here is derived from an EMBL/GenBank/DDBJ whole genome shotgun (WGS) entry which is preliminary data.</text>
</comment>
<name>A0A8X6T9E9_NEPPI</name>
<evidence type="ECO:0000256" key="1">
    <source>
        <dbReference type="SAM" id="Phobius"/>
    </source>
</evidence>